<name>A0A4R9GC44_9LEPT</name>
<evidence type="ECO:0000313" key="10">
    <source>
        <dbReference type="Proteomes" id="UP000298458"/>
    </source>
</evidence>
<dbReference type="EMBL" id="RQET01000010">
    <property type="protein sequence ID" value="TGK08720.1"/>
    <property type="molecule type" value="Genomic_DNA"/>
</dbReference>
<dbReference type="PROSITE" id="PS51935">
    <property type="entry name" value="NLPC_P60"/>
    <property type="match status" value="1"/>
</dbReference>
<dbReference type="GO" id="GO:0006508">
    <property type="term" value="P:proteolysis"/>
    <property type="evidence" value="ECO:0007669"/>
    <property type="project" value="UniProtKB-KW"/>
</dbReference>
<evidence type="ECO:0000256" key="4">
    <source>
        <dbReference type="ARBA" id="ARBA00022801"/>
    </source>
</evidence>
<dbReference type="SUPFAM" id="SSF54001">
    <property type="entry name" value="Cysteine proteinases"/>
    <property type="match status" value="1"/>
</dbReference>
<feature type="chain" id="PRO_5020605985" evidence="7">
    <location>
        <begin position="19"/>
        <end position="416"/>
    </location>
</feature>
<sequence length="416" mass="46413">MKPVFFAVLFLSFPISLAADPFQDLLKQDFSKSQSLLIQNAVFQKIGRRANEKEVLQIAKNLIPWAVLEGLSPETVADLILKMDTARKFGFSFEESEDAIPVSAKREIPEKDFPYIVLYLKETSQARISEEVRNRFLDTALERNWSGFSVLAAGRALAAGKLVDFPQNRLATRILNRFSPKGPKEPWSRWESDFKSVLDGKLEGTSYILLSNLKKLHSQTEKGEGGSLSKARSVENSLNEVGQIVIGDRPKFEPISEPPLVPNLPEPNEPVPPHSEEKEDWHVLSASTLKKVAGEWVGTPYKWGSSAKTGTDCSGFTYRALTDGRIGVPERLVSRASSAQSKLGVSVEHDEMRAGDLIFFSASPSQSKVTHVGLVLSPKEFVHASSTRGVIFDHVDSKWWLERFVLSRRLFSKVVE</sequence>
<gene>
    <name evidence="9" type="ORF">EHO60_14150</name>
</gene>
<dbReference type="InterPro" id="IPR000064">
    <property type="entry name" value="NLP_P60_dom"/>
</dbReference>
<comment type="similarity">
    <text evidence="1">Belongs to the peptidase C40 family.</text>
</comment>
<keyword evidence="3 7" id="KW-0732">Signal</keyword>
<evidence type="ECO:0000256" key="7">
    <source>
        <dbReference type="SAM" id="SignalP"/>
    </source>
</evidence>
<feature type="region of interest" description="Disordered" evidence="6">
    <location>
        <begin position="256"/>
        <end position="276"/>
    </location>
</feature>
<evidence type="ECO:0000256" key="5">
    <source>
        <dbReference type="ARBA" id="ARBA00022807"/>
    </source>
</evidence>
<evidence type="ECO:0000256" key="2">
    <source>
        <dbReference type="ARBA" id="ARBA00022670"/>
    </source>
</evidence>
<feature type="signal peptide" evidence="7">
    <location>
        <begin position="1"/>
        <end position="18"/>
    </location>
</feature>
<dbReference type="PANTHER" id="PTHR47360:SF1">
    <property type="entry name" value="ENDOPEPTIDASE NLPC-RELATED"/>
    <property type="match status" value="1"/>
</dbReference>
<keyword evidence="5" id="KW-0788">Thiol protease</keyword>
<dbReference type="InterPro" id="IPR038765">
    <property type="entry name" value="Papain-like_cys_pep_sf"/>
</dbReference>
<dbReference type="GO" id="GO:0008234">
    <property type="term" value="F:cysteine-type peptidase activity"/>
    <property type="evidence" value="ECO:0007669"/>
    <property type="project" value="UniProtKB-KW"/>
</dbReference>
<dbReference type="Proteomes" id="UP000298458">
    <property type="component" value="Unassembled WGS sequence"/>
</dbReference>
<dbReference type="Pfam" id="PF00877">
    <property type="entry name" value="NLPC_P60"/>
    <property type="match status" value="1"/>
</dbReference>
<evidence type="ECO:0000313" key="9">
    <source>
        <dbReference type="EMBL" id="TGK08720.1"/>
    </source>
</evidence>
<dbReference type="InterPro" id="IPR052062">
    <property type="entry name" value="Murein_DD/LD_carboxypeptidase"/>
</dbReference>
<accession>A0A4R9GC44</accession>
<evidence type="ECO:0000256" key="1">
    <source>
        <dbReference type="ARBA" id="ARBA00007074"/>
    </source>
</evidence>
<evidence type="ECO:0000259" key="8">
    <source>
        <dbReference type="PROSITE" id="PS51935"/>
    </source>
</evidence>
<organism evidence="9 10">
    <name type="scientific">Leptospira fletcheri</name>
    <dbReference type="NCBI Taxonomy" id="2484981"/>
    <lineage>
        <taxon>Bacteria</taxon>
        <taxon>Pseudomonadati</taxon>
        <taxon>Spirochaetota</taxon>
        <taxon>Spirochaetia</taxon>
        <taxon>Leptospirales</taxon>
        <taxon>Leptospiraceae</taxon>
        <taxon>Leptospira</taxon>
    </lineage>
</organism>
<protein>
    <submittedName>
        <fullName evidence="9">NlpC/P60 family protein</fullName>
    </submittedName>
</protein>
<dbReference type="PANTHER" id="PTHR47360">
    <property type="entry name" value="MUREIN DD-ENDOPEPTIDASE MEPS/MUREIN LD-CARBOXYPEPTIDASE"/>
    <property type="match status" value="1"/>
</dbReference>
<dbReference type="OrthoDB" id="9813368at2"/>
<evidence type="ECO:0000256" key="6">
    <source>
        <dbReference type="SAM" id="MobiDB-lite"/>
    </source>
</evidence>
<feature type="compositionally biased region" description="Pro residues" evidence="6">
    <location>
        <begin position="256"/>
        <end position="273"/>
    </location>
</feature>
<dbReference type="RefSeq" id="WP_135768865.1">
    <property type="nucleotide sequence ID" value="NZ_RQET01000010.1"/>
</dbReference>
<evidence type="ECO:0000256" key="3">
    <source>
        <dbReference type="ARBA" id="ARBA00022729"/>
    </source>
</evidence>
<reference evidence="9" key="1">
    <citation type="journal article" date="2019" name="PLoS Negl. Trop. Dis.">
        <title>Revisiting the worldwide diversity of Leptospira species in the environment.</title>
        <authorList>
            <person name="Vincent A.T."/>
            <person name="Schiettekatte O."/>
            <person name="Bourhy P."/>
            <person name="Veyrier F.J."/>
            <person name="Picardeau M."/>
        </authorList>
    </citation>
    <scope>NUCLEOTIDE SEQUENCE [LARGE SCALE GENOMIC DNA]</scope>
    <source>
        <strain evidence="9">SSW15</strain>
    </source>
</reference>
<dbReference type="AlphaFoldDB" id="A0A4R9GC44"/>
<keyword evidence="4" id="KW-0378">Hydrolase</keyword>
<keyword evidence="10" id="KW-1185">Reference proteome</keyword>
<feature type="domain" description="NlpC/P60" evidence="8">
    <location>
        <begin position="283"/>
        <end position="411"/>
    </location>
</feature>
<keyword evidence="2" id="KW-0645">Protease</keyword>
<proteinExistence type="inferred from homology"/>
<dbReference type="Gene3D" id="3.90.1720.10">
    <property type="entry name" value="endopeptidase domain like (from Nostoc punctiforme)"/>
    <property type="match status" value="1"/>
</dbReference>
<comment type="caution">
    <text evidence="9">The sequence shown here is derived from an EMBL/GenBank/DDBJ whole genome shotgun (WGS) entry which is preliminary data.</text>
</comment>